<proteinExistence type="predicted"/>
<keyword evidence="3" id="KW-1185">Reference proteome</keyword>
<feature type="transmembrane region" description="Helical" evidence="1">
    <location>
        <begin position="60"/>
        <end position="80"/>
    </location>
</feature>
<feature type="transmembrane region" description="Helical" evidence="1">
    <location>
        <begin position="133"/>
        <end position="151"/>
    </location>
</feature>
<dbReference type="RefSeq" id="WP_093071605.1">
    <property type="nucleotide sequence ID" value="NZ_FOGV01000001.1"/>
</dbReference>
<evidence type="ECO:0000313" key="2">
    <source>
        <dbReference type="EMBL" id="SER45135.1"/>
    </source>
</evidence>
<dbReference type="Proteomes" id="UP000199318">
    <property type="component" value="Unassembled WGS sequence"/>
</dbReference>
<evidence type="ECO:0000256" key="1">
    <source>
        <dbReference type="SAM" id="Phobius"/>
    </source>
</evidence>
<feature type="transmembrane region" description="Helical" evidence="1">
    <location>
        <begin position="12"/>
        <end position="29"/>
    </location>
</feature>
<dbReference type="Pfam" id="PF04240">
    <property type="entry name" value="Caroten_synth"/>
    <property type="match status" value="1"/>
</dbReference>
<comment type="caution">
    <text evidence="2">The sequence shown here is derived from an EMBL/GenBank/DDBJ whole genome shotgun (WGS) entry which is preliminary data.</text>
</comment>
<organism evidence="2 3">
    <name type="scientific">Salisediminibacterium halotolerans</name>
    <dbReference type="NCBI Taxonomy" id="517425"/>
    <lineage>
        <taxon>Bacteria</taxon>
        <taxon>Bacillati</taxon>
        <taxon>Bacillota</taxon>
        <taxon>Bacilli</taxon>
        <taxon>Bacillales</taxon>
        <taxon>Bacillaceae</taxon>
        <taxon>Salisediminibacterium</taxon>
    </lineage>
</organism>
<dbReference type="InterPro" id="IPR007354">
    <property type="entry name" value="CruF-like"/>
</dbReference>
<feature type="transmembrane region" description="Helical" evidence="1">
    <location>
        <begin position="171"/>
        <end position="193"/>
    </location>
</feature>
<gene>
    <name evidence="2" type="ORF">SAMN05444126_101139</name>
</gene>
<sequence length="260" mass="29438">METNFDRRIFQFFTIWYIIGVFLLSFSLVPPWLEWANVVFLITSGVVSMLFFYRSSSKLSGIFAIAVIFILSMAIESFGVHTGLFFGEYTYLGDFGPKVAGVPITIGFAWVMVMAVSHVMASGIISIVPKLPGLVYAVYGAIIAVSLDLIIDPVAYEVKQYWVWHEGGLYYGIPFSNFLGWFILSFILHLVLYALFSRGTSWTNRRSRPWKNRMIWLFGMMNGMFIIVAFAHGLILAPVLSLSLTAVYYGIYYIMKGGHK</sequence>
<keyword evidence="1" id="KW-1133">Transmembrane helix</keyword>
<dbReference type="PANTHER" id="PTHR39419:SF1">
    <property type="entry name" value="SLL0814 PROTEIN"/>
    <property type="match status" value="1"/>
</dbReference>
<dbReference type="AlphaFoldDB" id="A0A1H9PB41"/>
<keyword evidence="1" id="KW-0472">Membrane</keyword>
<feature type="transmembrane region" description="Helical" evidence="1">
    <location>
        <begin position="237"/>
        <end position="255"/>
    </location>
</feature>
<keyword evidence="1" id="KW-0812">Transmembrane</keyword>
<feature type="transmembrane region" description="Helical" evidence="1">
    <location>
        <begin position="35"/>
        <end position="53"/>
    </location>
</feature>
<dbReference type="PANTHER" id="PTHR39419">
    <property type="entry name" value="SLL0814 PROTEIN"/>
    <property type="match status" value="1"/>
</dbReference>
<reference evidence="3" key="1">
    <citation type="submission" date="2016-10" db="EMBL/GenBank/DDBJ databases">
        <authorList>
            <person name="de Groot N.N."/>
        </authorList>
    </citation>
    <scope>NUCLEOTIDE SEQUENCE [LARGE SCALE GENOMIC DNA]</scope>
    <source>
        <strain evidence="3">10nlg</strain>
    </source>
</reference>
<accession>A0A1H9PB41</accession>
<dbReference type="STRING" id="1464123.SAMN05444126_101139"/>
<feature type="transmembrane region" description="Helical" evidence="1">
    <location>
        <begin position="100"/>
        <end position="121"/>
    </location>
</feature>
<evidence type="ECO:0000313" key="3">
    <source>
        <dbReference type="Proteomes" id="UP000199318"/>
    </source>
</evidence>
<feature type="transmembrane region" description="Helical" evidence="1">
    <location>
        <begin position="214"/>
        <end position="231"/>
    </location>
</feature>
<dbReference type="EMBL" id="FOGV01000001">
    <property type="protein sequence ID" value="SER45135.1"/>
    <property type="molecule type" value="Genomic_DNA"/>
</dbReference>
<protein>
    <submittedName>
        <fullName evidence="2">Membrane protein</fullName>
    </submittedName>
</protein>
<dbReference type="OrthoDB" id="9811293at2"/>
<name>A0A1H9PB41_9BACI</name>